<comment type="function">
    <text evidence="4">Acts as a negative regulator of abscisic acid (ABA) response.</text>
</comment>
<organism evidence="7">
    <name type="scientific">Sesamum radiatum</name>
    <name type="common">Black benniseed</name>
    <dbReference type="NCBI Taxonomy" id="300843"/>
    <lineage>
        <taxon>Eukaryota</taxon>
        <taxon>Viridiplantae</taxon>
        <taxon>Streptophyta</taxon>
        <taxon>Embryophyta</taxon>
        <taxon>Tracheophyta</taxon>
        <taxon>Spermatophyta</taxon>
        <taxon>Magnoliopsida</taxon>
        <taxon>eudicotyledons</taxon>
        <taxon>Gunneridae</taxon>
        <taxon>Pentapetalae</taxon>
        <taxon>asterids</taxon>
        <taxon>lamiids</taxon>
        <taxon>Lamiales</taxon>
        <taxon>Pedaliaceae</taxon>
        <taxon>Sesamum</taxon>
    </lineage>
</organism>
<evidence type="ECO:0000259" key="6">
    <source>
        <dbReference type="Pfam" id="PF16135"/>
    </source>
</evidence>
<evidence type="ECO:0000256" key="5">
    <source>
        <dbReference type="SAM" id="MobiDB-lite"/>
    </source>
</evidence>
<dbReference type="GO" id="GO:0005634">
    <property type="term" value="C:nucleus"/>
    <property type="evidence" value="ECO:0007669"/>
    <property type="project" value="UniProtKB-SubCell"/>
</dbReference>
<feature type="domain" description="Tify" evidence="6">
    <location>
        <begin position="108"/>
        <end position="134"/>
    </location>
</feature>
<dbReference type="InterPro" id="IPR032308">
    <property type="entry name" value="TDBD"/>
</dbReference>
<evidence type="ECO:0000256" key="4">
    <source>
        <dbReference type="RuleBase" id="RU369029"/>
    </source>
</evidence>
<feature type="region of interest" description="Disordered" evidence="5">
    <location>
        <begin position="23"/>
        <end position="98"/>
    </location>
</feature>
<reference evidence="7" key="2">
    <citation type="journal article" date="2024" name="Plant">
        <title>Genomic evolution and insights into agronomic trait innovations of Sesamum species.</title>
        <authorList>
            <person name="Miao H."/>
            <person name="Wang L."/>
            <person name="Qu L."/>
            <person name="Liu H."/>
            <person name="Sun Y."/>
            <person name="Le M."/>
            <person name="Wang Q."/>
            <person name="Wei S."/>
            <person name="Zheng Y."/>
            <person name="Lin W."/>
            <person name="Duan Y."/>
            <person name="Cao H."/>
            <person name="Xiong S."/>
            <person name="Wang X."/>
            <person name="Wei L."/>
            <person name="Li C."/>
            <person name="Ma Q."/>
            <person name="Ju M."/>
            <person name="Zhao R."/>
            <person name="Li G."/>
            <person name="Mu C."/>
            <person name="Tian Q."/>
            <person name="Mei H."/>
            <person name="Zhang T."/>
            <person name="Gao T."/>
            <person name="Zhang H."/>
        </authorList>
    </citation>
    <scope>NUCLEOTIDE SEQUENCE</scope>
    <source>
        <strain evidence="7">G02</strain>
    </source>
</reference>
<dbReference type="PANTHER" id="PTHR31413">
    <property type="entry name" value="AFP HOMOLOG 2"/>
    <property type="match status" value="1"/>
</dbReference>
<sequence>MATEVPDAYSVYLANMAVIPHKSPESTQFDGRAAEHGKSYGKQQVAEEGSSSHTEGDLKGSNAIHQGKDASDQPRAESTPSEFPAIRPGPNGRTISGVTYRYSPTQIRIVCACHGSHMSPEEFVRHAGEENSTPDAAGAGLASIPSSNTAASAQS</sequence>
<dbReference type="InterPro" id="IPR031307">
    <property type="entry name" value="Ninja_fam"/>
</dbReference>
<dbReference type="Pfam" id="PF16135">
    <property type="entry name" value="TDBD"/>
    <property type="match status" value="1"/>
</dbReference>
<evidence type="ECO:0000256" key="3">
    <source>
        <dbReference type="ARBA" id="ARBA00023242"/>
    </source>
</evidence>
<gene>
    <name evidence="7" type="ORF">Sradi_5445400</name>
</gene>
<name>A0AAW2LAL7_SESRA</name>
<comment type="caution">
    <text evidence="7">The sequence shown here is derived from an EMBL/GenBank/DDBJ whole genome shotgun (WGS) entry which is preliminary data.</text>
</comment>
<dbReference type="GO" id="GO:0009867">
    <property type="term" value="P:jasmonic acid mediated signaling pathway"/>
    <property type="evidence" value="ECO:0007669"/>
    <property type="project" value="TreeGrafter"/>
</dbReference>
<feature type="compositionally biased region" description="Basic and acidic residues" evidence="5">
    <location>
        <begin position="66"/>
        <end position="75"/>
    </location>
</feature>
<comment type="subcellular location">
    <subcellularLocation>
        <location evidence="1 4">Nucleus</location>
    </subcellularLocation>
</comment>
<dbReference type="AlphaFoldDB" id="A0AAW2LAL7"/>
<feature type="region of interest" description="Disordered" evidence="5">
    <location>
        <begin position="123"/>
        <end position="155"/>
    </location>
</feature>
<evidence type="ECO:0000313" key="7">
    <source>
        <dbReference type="EMBL" id="KAL0315672.1"/>
    </source>
</evidence>
<keyword evidence="3 4" id="KW-0539">Nucleus</keyword>
<accession>A0AAW2LAL7</accession>
<evidence type="ECO:0000256" key="1">
    <source>
        <dbReference type="ARBA" id="ARBA00004123"/>
    </source>
</evidence>
<reference evidence="7" key="1">
    <citation type="submission" date="2020-06" db="EMBL/GenBank/DDBJ databases">
        <authorList>
            <person name="Li T."/>
            <person name="Hu X."/>
            <person name="Zhang T."/>
            <person name="Song X."/>
            <person name="Zhang H."/>
            <person name="Dai N."/>
            <person name="Sheng W."/>
            <person name="Hou X."/>
            <person name="Wei L."/>
        </authorList>
    </citation>
    <scope>NUCLEOTIDE SEQUENCE</scope>
    <source>
        <strain evidence="7">G02</strain>
        <tissue evidence="7">Leaf</tissue>
    </source>
</reference>
<evidence type="ECO:0000256" key="2">
    <source>
        <dbReference type="ARBA" id="ARBA00006081"/>
    </source>
</evidence>
<dbReference type="GO" id="GO:0045892">
    <property type="term" value="P:negative regulation of DNA-templated transcription"/>
    <property type="evidence" value="ECO:0007669"/>
    <property type="project" value="TreeGrafter"/>
</dbReference>
<protein>
    <recommendedName>
        <fullName evidence="4">Ninja-family protein</fullName>
    </recommendedName>
    <alternativeName>
        <fullName evidence="4">ABI-binding protein</fullName>
    </alternativeName>
</protein>
<dbReference type="PANTHER" id="PTHR31413:SF12">
    <property type="entry name" value="AFP HOMOLOG 2"/>
    <property type="match status" value="1"/>
</dbReference>
<proteinExistence type="inferred from homology"/>
<dbReference type="EMBL" id="JACGWJ010000025">
    <property type="protein sequence ID" value="KAL0315672.1"/>
    <property type="molecule type" value="Genomic_DNA"/>
</dbReference>
<comment type="similarity">
    <text evidence="2 4">Belongs to the Ninja family.</text>
</comment>
<feature type="compositionally biased region" description="Polar residues" evidence="5">
    <location>
        <begin position="144"/>
        <end position="155"/>
    </location>
</feature>